<dbReference type="EC" id="3.5.1.28" evidence="2"/>
<dbReference type="Gene3D" id="1.10.530.10">
    <property type="match status" value="1"/>
</dbReference>
<dbReference type="PANTHER" id="PTHR30417">
    <property type="entry name" value="N-ACETYLMURAMOYL-L-ALANINE AMIDASE AMID"/>
    <property type="match status" value="1"/>
</dbReference>
<reference evidence="7 8" key="1">
    <citation type="journal article" date="2011" name="Mol. Biol. Evol.">
        <title>Comparative genomic analysis of fruiting body formation in Myxococcales.</title>
        <authorList>
            <person name="Huntley S."/>
            <person name="Hamann N."/>
            <person name="Wegener-Feldbrugge S."/>
            <person name="Treuner-Lange A."/>
            <person name="Kube M."/>
            <person name="Reinhardt R."/>
            <person name="Klages S."/>
            <person name="Muller R."/>
            <person name="Ronning C.M."/>
            <person name="Nierman W.C."/>
            <person name="Sogaard-Andersen L."/>
        </authorList>
    </citation>
    <scope>NUCLEOTIDE SEQUENCE [LARGE SCALE GENOMIC DNA]</scope>
    <source>
        <strain evidence="7 8">DW4/3-1</strain>
    </source>
</reference>
<dbReference type="SUPFAM" id="SSF55846">
    <property type="entry name" value="N-acetylmuramoyl-L-alanine amidase-like"/>
    <property type="match status" value="1"/>
</dbReference>
<dbReference type="SMART" id="SM00644">
    <property type="entry name" value="Ami_2"/>
    <property type="match status" value="1"/>
</dbReference>
<dbReference type="CDD" id="cd06583">
    <property type="entry name" value="PGRP"/>
    <property type="match status" value="1"/>
</dbReference>
<sequence length="581" mass="61070">MLQWGRPSPARLRSGAPLARGMLSRPPWHPEPAAPPSRGVGMYTLRNALAATAAALSLAACGPEQGPDTPEPVQAPSGAFADAAGEAVHRGGVGPLDPLFERAAREFNVPVDLLKAISYTETRWQMVRGEEEFDGMPAAHGVMALRGAALERGAALAGVSAEAVRDDALANIRAGAALLSAHADELKVERADVGAWAPAVARLSGITDTGAQAEYIHKEVYSTLRSGVFAEGADGQVTASIMPSQVEAKFALPMARALAAGPDYAPAIWRPSPNYNARPAGTKISMIVIHTCEGAYAGCWGWLVDSASGVSAHYVVNESGSEVSQLVRESDRGWHVGATYDCSLNGGVECGVSGTSSNNFTVGIEHGGFASQSSFPAGQIDASAKLSCDISKGQGITRDSYHIVAHGRLQPYNRTDPGPNWPWTDYLNKVNAHCGGGGTTPSGLIIDSNNSNNDSAKGYIEVSANWVSSTNVGGYYGTGYFVAPTQAISDPATFWFYLPSAATKTIDAWWTSATDRSTSAPFIVSNAAGTQLANIKVNQQVNGGKWNTLGTWSFTAGWNKVQVSRWTGTGYQVVADAIQVR</sequence>
<dbReference type="InterPro" id="IPR023346">
    <property type="entry name" value="Lysozyme-like_dom_sf"/>
</dbReference>
<keyword evidence="3" id="KW-0378">Hydrolase</keyword>
<dbReference type="EMBL" id="CP002271">
    <property type="protein sequence ID" value="ADO72360.1"/>
    <property type="molecule type" value="Genomic_DNA"/>
</dbReference>
<protein>
    <recommendedName>
        <fullName evidence="2">N-acetylmuramoyl-L-alanine amidase</fullName>
        <ecNumber evidence="2">3.5.1.28</ecNumber>
    </recommendedName>
</protein>
<evidence type="ECO:0000256" key="3">
    <source>
        <dbReference type="ARBA" id="ARBA00022801"/>
    </source>
</evidence>
<dbReference type="Pfam" id="PF25275">
    <property type="entry name" value="Golvesin_C"/>
    <property type="match status" value="1"/>
</dbReference>
<dbReference type="eggNOG" id="COG0741">
    <property type="taxonomic scope" value="Bacteria"/>
</dbReference>
<dbReference type="KEGG" id="sur:STAUR_4580"/>
<keyword evidence="8" id="KW-1185">Reference proteome</keyword>
<dbReference type="InterPro" id="IPR033803">
    <property type="entry name" value="CBD-like_Golvesin-Xly"/>
</dbReference>
<dbReference type="InterPro" id="IPR002502">
    <property type="entry name" value="Amidase_domain"/>
</dbReference>
<dbReference type="GO" id="GO:0009253">
    <property type="term" value="P:peptidoglycan catabolic process"/>
    <property type="evidence" value="ECO:0007669"/>
    <property type="project" value="InterPro"/>
</dbReference>
<dbReference type="Pfam" id="PF01510">
    <property type="entry name" value="Amidase_2"/>
    <property type="match status" value="1"/>
</dbReference>
<dbReference type="PANTHER" id="PTHR30417:SF1">
    <property type="entry name" value="N-ACETYLMURAMOYL-L-ALANINE AMIDASE AMID"/>
    <property type="match status" value="1"/>
</dbReference>
<evidence type="ECO:0000256" key="4">
    <source>
        <dbReference type="ARBA" id="ARBA00023316"/>
    </source>
</evidence>
<name>E3FXC1_STIAD</name>
<organism evidence="7 8">
    <name type="scientific">Stigmatella aurantiaca (strain DW4/3-1)</name>
    <dbReference type="NCBI Taxonomy" id="378806"/>
    <lineage>
        <taxon>Bacteria</taxon>
        <taxon>Pseudomonadati</taxon>
        <taxon>Myxococcota</taxon>
        <taxon>Myxococcia</taxon>
        <taxon>Myxococcales</taxon>
        <taxon>Cystobacterineae</taxon>
        <taxon>Archangiaceae</taxon>
        <taxon>Stigmatella</taxon>
    </lineage>
</organism>
<dbReference type="STRING" id="378806.STAUR_4580"/>
<evidence type="ECO:0000313" key="7">
    <source>
        <dbReference type="EMBL" id="ADO72360.1"/>
    </source>
</evidence>
<keyword evidence="4" id="KW-0961">Cell wall biogenesis/degradation</keyword>
<dbReference type="HOGENOM" id="CLU_015278_2_0_7"/>
<dbReference type="GO" id="GO:0009254">
    <property type="term" value="P:peptidoglycan turnover"/>
    <property type="evidence" value="ECO:0007669"/>
    <property type="project" value="TreeGrafter"/>
</dbReference>
<evidence type="ECO:0000313" key="8">
    <source>
        <dbReference type="Proteomes" id="UP000001351"/>
    </source>
</evidence>
<evidence type="ECO:0000256" key="1">
    <source>
        <dbReference type="ARBA" id="ARBA00001561"/>
    </source>
</evidence>
<dbReference type="GO" id="GO:0008745">
    <property type="term" value="F:N-acetylmuramoyl-L-alanine amidase activity"/>
    <property type="evidence" value="ECO:0007669"/>
    <property type="project" value="UniProtKB-EC"/>
</dbReference>
<dbReference type="InterPro" id="IPR036505">
    <property type="entry name" value="Amidase/PGRP_sf"/>
</dbReference>
<evidence type="ECO:0000256" key="2">
    <source>
        <dbReference type="ARBA" id="ARBA00011901"/>
    </source>
</evidence>
<dbReference type="eggNOG" id="COG3023">
    <property type="taxonomic scope" value="Bacteria"/>
</dbReference>
<dbReference type="Gene3D" id="3.40.80.10">
    <property type="entry name" value="Peptidoglycan recognition protein-like"/>
    <property type="match status" value="1"/>
</dbReference>
<gene>
    <name evidence="7" type="ordered locus">STAUR_4580</name>
</gene>
<feature type="region of interest" description="Disordered" evidence="5">
    <location>
        <begin position="1"/>
        <end position="35"/>
    </location>
</feature>
<comment type="catalytic activity">
    <reaction evidence="1">
        <text>Hydrolyzes the link between N-acetylmuramoyl residues and L-amino acid residues in certain cell-wall glycopeptides.</text>
        <dbReference type="EC" id="3.5.1.28"/>
    </reaction>
</comment>
<dbReference type="SUPFAM" id="SSF53955">
    <property type="entry name" value="Lysozyme-like"/>
    <property type="match status" value="1"/>
</dbReference>
<evidence type="ECO:0000256" key="5">
    <source>
        <dbReference type="SAM" id="MobiDB-lite"/>
    </source>
</evidence>
<evidence type="ECO:0000259" key="6">
    <source>
        <dbReference type="SMART" id="SM00644"/>
    </source>
</evidence>
<feature type="domain" description="N-acetylmuramoyl-L-alanine amidase" evidence="6">
    <location>
        <begin position="272"/>
        <end position="418"/>
    </location>
</feature>
<dbReference type="GO" id="GO:0071555">
    <property type="term" value="P:cell wall organization"/>
    <property type="evidence" value="ECO:0007669"/>
    <property type="project" value="UniProtKB-KW"/>
</dbReference>
<proteinExistence type="predicted"/>
<dbReference type="CDD" id="cd14488">
    <property type="entry name" value="CBM6-CBM35-CBM36_like_2"/>
    <property type="match status" value="1"/>
</dbReference>
<dbReference type="Proteomes" id="UP000001351">
    <property type="component" value="Chromosome"/>
</dbReference>
<accession>E3FXC1</accession>
<dbReference type="AlphaFoldDB" id="E3FXC1"/>
<dbReference type="InterPro" id="IPR051206">
    <property type="entry name" value="NAMLAA_amidase_2"/>
</dbReference>